<dbReference type="STRING" id="1183438.GKIL_3481"/>
<dbReference type="AlphaFoldDB" id="U5QL56"/>
<dbReference type="HOGENOM" id="CLU_3118325_0_0_3"/>
<protein>
    <submittedName>
        <fullName evidence="1">Uncharacterized protein</fullName>
    </submittedName>
</protein>
<name>U5QL56_GLOK1</name>
<evidence type="ECO:0000313" key="1">
    <source>
        <dbReference type="EMBL" id="AGY59727.1"/>
    </source>
</evidence>
<reference evidence="1 2" key="1">
    <citation type="journal article" date="2013" name="PLoS ONE">
        <title>Cultivation and Complete Genome Sequencing of Gloeobacter kilaueensis sp. nov., from a Lava Cave in Kilauea Caldera, Hawai'i.</title>
        <authorList>
            <person name="Saw J.H."/>
            <person name="Schatz M."/>
            <person name="Brown M.V."/>
            <person name="Kunkel D.D."/>
            <person name="Foster J.S."/>
            <person name="Shick H."/>
            <person name="Christensen S."/>
            <person name="Hou S."/>
            <person name="Wan X."/>
            <person name="Donachie S.P."/>
        </authorList>
    </citation>
    <scope>NUCLEOTIDE SEQUENCE [LARGE SCALE GENOMIC DNA]</scope>
    <source>
        <strain evidence="2">JS</strain>
    </source>
</reference>
<organism evidence="1 2">
    <name type="scientific">Gloeobacter kilaueensis (strain ATCC BAA-2537 / CCAP 1431/1 / ULC 316 / JS1)</name>
    <dbReference type="NCBI Taxonomy" id="1183438"/>
    <lineage>
        <taxon>Bacteria</taxon>
        <taxon>Bacillati</taxon>
        <taxon>Cyanobacteriota</taxon>
        <taxon>Cyanophyceae</taxon>
        <taxon>Gloeobacterales</taxon>
        <taxon>Gloeobacteraceae</taxon>
        <taxon>Gloeobacter</taxon>
    </lineage>
</organism>
<dbReference type="KEGG" id="glj:GKIL_3481"/>
<sequence>MNSQDNEPAWLAVIVLSSNSLCKLLFDKCSMFRCIEVESHLLSVLDDFDV</sequence>
<dbReference type="EMBL" id="CP003587">
    <property type="protein sequence ID" value="AGY59727.1"/>
    <property type="molecule type" value="Genomic_DNA"/>
</dbReference>
<accession>U5QL56</accession>
<proteinExistence type="predicted"/>
<dbReference type="Proteomes" id="UP000017396">
    <property type="component" value="Chromosome"/>
</dbReference>
<gene>
    <name evidence="1" type="ORF">GKIL_3481</name>
</gene>
<keyword evidence="2" id="KW-1185">Reference proteome</keyword>
<evidence type="ECO:0000313" key="2">
    <source>
        <dbReference type="Proteomes" id="UP000017396"/>
    </source>
</evidence>